<keyword evidence="5" id="KW-1185">Reference proteome</keyword>
<dbReference type="Gene3D" id="3.90.780.10">
    <property type="entry name" value="5'-Nucleotidase, C-terminal domain"/>
    <property type="match status" value="1"/>
</dbReference>
<proteinExistence type="predicted"/>
<dbReference type="Proteomes" id="UP001221757">
    <property type="component" value="Unassembled WGS sequence"/>
</dbReference>
<dbReference type="InterPro" id="IPR006179">
    <property type="entry name" value="5_nucleotidase/apyrase"/>
</dbReference>
<dbReference type="EMBL" id="JARKIE010000121">
    <property type="protein sequence ID" value="KAJ7681208.1"/>
    <property type="molecule type" value="Genomic_DNA"/>
</dbReference>
<evidence type="ECO:0000256" key="1">
    <source>
        <dbReference type="SAM" id="SignalP"/>
    </source>
</evidence>
<evidence type="ECO:0000313" key="5">
    <source>
        <dbReference type="Proteomes" id="UP001221757"/>
    </source>
</evidence>
<dbReference type="FunFam" id="3.60.21.10:FF:000043">
    <property type="entry name" value="Ser/Thr protein phosphatase family"/>
    <property type="match status" value="1"/>
</dbReference>
<dbReference type="InterPro" id="IPR053828">
    <property type="entry name" value="Nucleosidase_C"/>
</dbReference>
<gene>
    <name evidence="4" type="ORF">B0H17DRAFT_1076729</name>
</gene>
<dbReference type="CDD" id="cd07407">
    <property type="entry name" value="MPP_YHR202W_N"/>
    <property type="match status" value="1"/>
</dbReference>
<organism evidence="4 5">
    <name type="scientific">Mycena rosella</name>
    <name type="common">Pink bonnet</name>
    <name type="synonym">Agaricus rosellus</name>
    <dbReference type="NCBI Taxonomy" id="1033263"/>
    <lineage>
        <taxon>Eukaryota</taxon>
        <taxon>Fungi</taxon>
        <taxon>Dikarya</taxon>
        <taxon>Basidiomycota</taxon>
        <taxon>Agaricomycotina</taxon>
        <taxon>Agaricomycetes</taxon>
        <taxon>Agaricomycetidae</taxon>
        <taxon>Agaricales</taxon>
        <taxon>Marasmiineae</taxon>
        <taxon>Mycenaceae</taxon>
        <taxon>Mycena</taxon>
    </lineage>
</organism>
<evidence type="ECO:0000313" key="4">
    <source>
        <dbReference type="EMBL" id="KAJ7681208.1"/>
    </source>
</evidence>
<sequence length="615" mass="68677">MRFAIGLVLAGLSSASALDQWPAHVASQPQRPTPPSRPLQWGDINVIATTDTHGWLLGHEKQSFPEPNYSGTWGDYSAFVTHMKELAAEKDVDLLLVDSGDLHDGTGLTDGFPAGGVDAQDSNEFFKQIPYDVLAIGNHELYTYANTFDMHMNFARHHEGRYLSSNVNITVFDANNQSVSVPVGNRFRKFTTRKGRSVTAFGVLFDFWGNAVNTTLQHVEDMILERWFTDAIADEPDLFLLVGHMPVARDRWPLVFDAIRKVHPTTPILIFGGHSHVRDCLQLDGRSMSLASGRYMETLGWMSLDLDKDSTQSLNFSRRYLDANLVTYQYHTNRTNLTFGTAEGRNITEGLRKLEERFGLGFQYGTAPRDYTMTRAPYPSNDSILTLIVEEATPTVLAMNTSRKGIPSLLIISSGSQRFDIYKGPFTKNDQLTASPFVNEYIYIPDVPFAAATKVLPTLNRAGAERLWPEQEGEGETRQMRMWRQERAVEQGYVDWLEDMHRRYHARPPASAAAQSELTLGYVTTDACPGAGDDVLHTPLPVHRIPDFIASRTPDVGGDPGATVDLVFVDFIKAQVIHTLNAVQTARVYSLVDVFVYSPAMTNEVLGMYAQAAWN</sequence>
<feature type="signal peptide" evidence="1">
    <location>
        <begin position="1"/>
        <end position="17"/>
    </location>
</feature>
<accession>A0AAD7G9Q5</accession>
<dbReference type="GO" id="GO:0016787">
    <property type="term" value="F:hydrolase activity"/>
    <property type="evidence" value="ECO:0007669"/>
    <property type="project" value="InterPro"/>
</dbReference>
<dbReference type="GO" id="GO:0005576">
    <property type="term" value="C:extracellular region"/>
    <property type="evidence" value="ECO:0007669"/>
    <property type="project" value="UniProtKB-ARBA"/>
</dbReference>
<dbReference type="SUPFAM" id="SSF55816">
    <property type="entry name" value="5'-nucleotidase (syn. UDP-sugar hydrolase), C-terminal domain"/>
    <property type="match status" value="1"/>
</dbReference>
<dbReference type="Pfam" id="PF21953">
    <property type="entry name" value="NadN_nucleosid_C"/>
    <property type="match status" value="1"/>
</dbReference>
<dbReference type="PANTHER" id="PTHR11575">
    <property type="entry name" value="5'-NUCLEOTIDASE-RELATED"/>
    <property type="match status" value="1"/>
</dbReference>
<dbReference type="PANTHER" id="PTHR11575:SF22">
    <property type="entry name" value="ADL392WP"/>
    <property type="match status" value="1"/>
</dbReference>
<dbReference type="Pfam" id="PF00149">
    <property type="entry name" value="Metallophos"/>
    <property type="match status" value="1"/>
</dbReference>
<dbReference type="GO" id="GO:0009166">
    <property type="term" value="P:nucleotide catabolic process"/>
    <property type="evidence" value="ECO:0007669"/>
    <property type="project" value="InterPro"/>
</dbReference>
<dbReference type="InterPro" id="IPR014485">
    <property type="entry name" value="Pesterase_C1039"/>
</dbReference>
<dbReference type="InterPro" id="IPR036907">
    <property type="entry name" value="5'-Nucleotdase_C_sf"/>
</dbReference>
<dbReference type="InterPro" id="IPR041823">
    <property type="entry name" value="YHR202W_N"/>
</dbReference>
<dbReference type="InterPro" id="IPR029052">
    <property type="entry name" value="Metallo-depent_PP-like"/>
</dbReference>
<dbReference type="SUPFAM" id="SSF56300">
    <property type="entry name" value="Metallo-dependent phosphatases"/>
    <property type="match status" value="1"/>
</dbReference>
<feature type="domain" description="Putative 5'-nucleotidase C-terminal" evidence="3">
    <location>
        <begin position="370"/>
        <end position="577"/>
    </location>
</feature>
<dbReference type="AlphaFoldDB" id="A0AAD7G9Q5"/>
<name>A0AAD7G9Q5_MYCRO</name>
<protein>
    <submittedName>
        <fullName evidence="4">Metallo-dependent phosphatase-like protein</fullName>
    </submittedName>
</protein>
<feature type="chain" id="PRO_5041918364" evidence="1">
    <location>
        <begin position="18"/>
        <end position="615"/>
    </location>
</feature>
<dbReference type="PIRSF" id="PIRSF017316">
    <property type="entry name" value="Pesterase_C1039"/>
    <property type="match status" value="1"/>
</dbReference>
<evidence type="ECO:0000259" key="3">
    <source>
        <dbReference type="Pfam" id="PF21953"/>
    </source>
</evidence>
<dbReference type="InterPro" id="IPR004843">
    <property type="entry name" value="Calcineurin-like_PHP"/>
</dbReference>
<evidence type="ECO:0000259" key="2">
    <source>
        <dbReference type="Pfam" id="PF00149"/>
    </source>
</evidence>
<comment type="caution">
    <text evidence="4">The sequence shown here is derived from an EMBL/GenBank/DDBJ whole genome shotgun (WGS) entry which is preliminary data.</text>
</comment>
<feature type="domain" description="Calcineurin-like phosphoesterase" evidence="2">
    <location>
        <begin position="45"/>
        <end position="277"/>
    </location>
</feature>
<dbReference type="Gene3D" id="3.60.21.10">
    <property type="match status" value="1"/>
</dbReference>
<dbReference type="GO" id="GO:0005829">
    <property type="term" value="C:cytosol"/>
    <property type="evidence" value="ECO:0007669"/>
    <property type="project" value="TreeGrafter"/>
</dbReference>
<keyword evidence="1" id="KW-0732">Signal</keyword>
<reference evidence="4" key="1">
    <citation type="submission" date="2023-03" db="EMBL/GenBank/DDBJ databases">
        <title>Massive genome expansion in bonnet fungi (Mycena s.s.) driven by repeated elements and novel gene families across ecological guilds.</title>
        <authorList>
            <consortium name="Lawrence Berkeley National Laboratory"/>
            <person name="Harder C.B."/>
            <person name="Miyauchi S."/>
            <person name="Viragh M."/>
            <person name="Kuo A."/>
            <person name="Thoen E."/>
            <person name="Andreopoulos B."/>
            <person name="Lu D."/>
            <person name="Skrede I."/>
            <person name="Drula E."/>
            <person name="Henrissat B."/>
            <person name="Morin E."/>
            <person name="Kohler A."/>
            <person name="Barry K."/>
            <person name="LaButti K."/>
            <person name="Morin E."/>
            <person name="Salamov A."/>
            <person name="Lipzen A."/>
            <person name="Mereny Z."/>
            <person name="Hegedus B."/>
            <person name="Baldrian P."/>
            <person name="Stursova M."/>
            <person name="Weitz H."/>
            <person name="Taylor A."/>
            <person name="Grigoriev I.V."/>
            <person name="Nagy L.G."/>
            <person name="Martin F."/>
            <person name="Kauserud H."/>
        </authorList>
    </citation>
    <scope>NUCLEOTIDE SEQUENCE</scope>
    <source>
        <strain evidence="4">CBHHK067</strain>
    </source>
</reference>